<dbReference type="Proteomes" id="UP000536720">
    <property type="component" value="Unassembled WGS sequence"/>
</dbReference>
<evidence type="ECO:0000259" key="2">
    <source>
        <dbReference type="Pfam" id="PF16261"/>
    </source>
</evidence>
<evidence type="ECO:0000313" key="4">
    <source>
        <dbReference type="Proteomes" id="UP000536720"/>
    </source>
</evidence>
<feature type="domain" description="Conserved hypothetical protein CHP03032" evidence="2">
    <location>
        <begin position="70"/>
        <end position="261"/>
    </location>
</feature>
<accession>A0A7Y5Z987</accession>
<evidence type="ECO:0000313" key="3">
    <source>
        <dbReference type="EMBL" id="NUT88927.1"/>
    </source>
</evidence>
<proteinExistence type="predicted"/>
<organism evidence="3 4">
    <name type="scientific">Pseudomonas corrugata</name>
    <dbReference type="NCBI Taxonomy" id="47879"/>
    <lineage>
        <taxon>Bacteria</taxon>
        <taxon>Pseudomonadati</taxon>
        <taxon>Pseudomonadota</taxon>
        <taxon>Gammaproteobacteria</taxon>
        <taxon>Pseudomonadales</taxon>
        <taxon>Pseudomonadaceae</taxon>
        <taxon>Pseudomonas</taxon>
    </lineage>
</organism>
<reference evidence="3 4" key="1">
    <citation type="journal article" date="2020" name="Front. Plant Sci.">
        <title>Isolation of Rhizosphere Bacteria That Improve Quality and Water Stress Tolerance in Greenhouse Ornamentals.</title>
        <authorList>
            <person name="Nordstedt N.P."/>
            <person name="Jones M.L."/>
        </authorList>
    </citation>
    <scope>NUCLEOTIDE SEQUENCE [LARGE SCALE GENOMIC DNA]</scope>
    <source>
        <strain evidence="3 4">C7D2</strain>
    </source>
</reference>
<dbReference type="InterPro" id="IPR017481">
    <property type="entry name" value="CHP03032"/>
</dbReference>
<dbReference type="AlphaFoldDB" id="A0A7Y5Z987"/>
<gene>
    <name evidence="3" type="ORF">HNO91_21075</name>
</gene>
<dbReference type="SUPFAM" id="SSF63825">
    <property type="entry name" value="YWTD domain"/>
    <property type="match status" value="1"/>
</dbReference>
<dbReference type="Pfam" id="PF16261">
    <property type="entry name" value="DUF4915"/>
    <property type="match status" value="1"/>
</dbReference>
<evidence type="ECO:0000256" key="1">
    <source>
        <dbReference type="SAM" id="Coils"/>
    </source>
</evidence>
<dbReference type="EMBL" id="JABFMR010000022">
    <property type="protein sequence ID" value="NUT88927.1"/>
    <property type="molecule type" value="Genomic_DNA"/>
</dbReference>
<comment type="caution">
    <text evidence="3">The sequence shown here is derived from an EMBL/GenBank/DDBJ whole genome shotgun (WGS) entry which is preliminary data.</text>
</comment>
<dbReference type="RefSeq" id="WP_175363534.1">
    <property type="nucleotide sequence ID" value="NZ_JABFMR010000022.1"/>
</dbReference>
<name>A0A7Y5Z987_9PSED</name>
<keyword evidence="1" id="KW-0175">Coiled coil</keyword>
<feature type="coiled-coil region" evidence="1">
    <location>
        <begin position="446"/>
        <end position="480"/>
    </location>
</feature>
<protein>
    <submittedName>
        <fullName evidence="3">DUF4915 domain-containing protein</fullName>
    </submittedName>
</protein>
<sequence>MHSAFENLMISSPNGGGLFFIHNGQVFRLDDINTTGISLSGKKLLRGFQPKSLVFYQDNLASEGLDAIHDIHDVLIADTYLYAVGTAANEVLQLDMNTYVVHRWHFPGENDARHINCLAHWNQRIVFSAFGDFTQHRQYKGNTPQAGYVQDLHTGERLIVGLSQPHSLVPFGDKLLLANSETMELREYDSSAKLLRSKTLDGYTRGICIQNNILYVGLSRSRNVDSGVIAHANLVALDAQSWVELDRMELPIAEIYSVVAIDDTDALPSLLAGISQRAAIDYRTLINARDEKIVELNNDNERLRQMEACLIEHLDVRNKQYADIIALTEGDLSRIGLTRESPTSRLDLEQIAVLRAQENLKPASSQPDVKALEADLQASLQQTMDLEQHCANLALQLQEPYSRLRNQEQLIQDLTSVQATNDQRIAELVAKEQLIHRTLTHTTGEILQEKQQRMRLAETVEEKEQQLEAAHARLKGVQQANEQQLATLRAALAECHLQLRVISHQLKESTHLTHALLQSHSWRWTRPLRNIRRLFGR</sequence>